<dbReference type="AlphaFoldDB" id="A0A1H0C9J2"/>
<sequence length="115" mass="12908">MSAIRTEHDTRPINVLFHDAVIASTKRAVLLHENGRDPVVYIPRDDVEMAFLHESDRRTTCPHKGEARYWNISAEGYGETDAAWSYETPKSGAEDIAGHIAFYPDKIRIAIGQAV</sequence>
<dbReference type="RefSeq" id="WP_090667587.1">
    <property type="nucleotide sequence ID" value="NZ_FNIT01000001.1"/>
</dbReference>
<dbReference type="InterPro" id="IPR038694">
    <property type="entry name" value="DUF427_sf"/>
</dbReference>
<protein>
    <submittedName>
        <fullName evidence="2">Uncharacterized conserved protein, DUF427 family</fullName>
    </submittedName>
</protein>
<dbReference type="STRING" id="1166073.SAMN05192530_101198"/>
<dbReference type="EMBL" id="FNIT01000001">
    <property type="protein sequence ID" value="SDN54503.1"/>
    <property type="molecule type" value="Genomic_DNA"/>
</dbReference>
<name>A0A1H0C9J2_9HYPH</name>
<dbReference type="InterPro" id="IPR007361">
    <property type="entry name" value="DUF427"/>
</dbReference>
<dbReference type="PANTHER" id="PTHR34310">
    <property type="entry name" value="DUF427 DOMAIN PROTEIN (AFU_ORTHOLOGUE AFUA_3G02220)"/>
    <property type="match status" value="1"/>
</dbReference>
<dbReference type="Pfam" id="PF04248">
    <property type="entry name" value="NTP_transf_9"/>
    <property type="match status" value="1"/>
</dbReference>
<evidence type="ECO:0000313" key="3">
    <source>
        <dbReference type="Proteomes" id="UP000198793"/>
    </source>
</evidence>
<feature type="domain" description="DUF427" evidence="1">
    <location>
        <begin position="14"/>
        <end position="105"/>
    </location>
</feature>
<reference evidence="2 3" key="1">
    <citation type="submission" date="2016-10" db="EMBL/GenBank/DDBJ databases">
        <authorList>
            <person name="de Groot N.N."/>
        </authorList>
    </citation>
    <scope>NUCLEOTIDE SEQUENCE [LARGE SCALE GENOMIC DNA]</scope>
    <source>
        <strain evidence="3">L7-484,KACC 16230,DSM 25025</strain>
    </source>
</reference>
<organism evidence="2 3">
    <name type="scientific">Aureimonas jatrophae</name>
    <dbReference type="NCBI Taxonomy" id="1166073"/>
    <lineage>
        <taxon>Bacteria</taxon>
        <taxon>Pseudomonadati</taxon>
        <taxon>Pseudomonadota</taxon>
        <taxon>Alphaproteobacteria</taxon>
        <taxon>Hyphomicrobiales</taxon>
        <taxon>Aurantimonadaceae</taxon>
        <taxon>Aureimonas</taxon>
    </lineage>
</organism>
<evidence type="ECO:0000313" key="2">
    <source>
        <dbReference type="EMBL" id="SDN54503.1"/>
    </source>
</evidence>
<proteinExistence type="predicted"/>
<dbReference type="Gene3D" id="2.170.150.40">
    <property type="entry name" value="Domain of unknown function (DUF427)"/>
    <property type="match status" value="1"/>
</dbReference>
<accession>A0A1H0C9J2</accession>
<keyword evidence="3" id="KW-1185">Reference proteome</keyword>
<dbReference type="PANTHER" id="PTHR34310:SF9">
    <property type="entry name" value="BLR5716 PROTEIN"/>
    <property type="match status" value="1"/>
</dbReference>
<gene>
    <name evidence="2" type="ORF">SAMN05192530_101198</name>
</gene>
<dbReference type="OrthoDB" id="9815163at2"/>
<dbReference type="Proteomes" id="UP000198793">
    <property type="component" value="Unassembled WGS sequence"/>
</dbReference>
<evidence type="ECO:0000259" key="1">
    <source>
        <dbReference type="Pfam" id="PF04248"/>
    </source>
</evidence>